<evidence type="ECO:0000313" key="1">
    <source>
        <dbReference type="EMBL" id="HJD51072.1"/>
    </source>
</evidence>
<dbReference type="Gene3D" id="3.40.960.10">
    <property type="entry name" value="VSR Endonuclease"/>
    <property type="match status" value="1"/>
</dbReference>
<protein>
    <recommendedName>
        <fullName evidence="3">DUF559 domain-containing protein</fullName>
    </recommendedName>
</protein>
<dbReference type="EMBL" id="DWUS01000097">
    <property type="protein sequence ID" value="HJD51072.1"/>
    <property type="molecule type" value="Genomic_DNA"/>
</dbReference>
<accession>A0A9D2UET5</accession>
<comment type="caution">
    <text evidence="1">The sequence shown here is derived from an EMBL/GenBank/DDBJ whole genome shotgun (WGS) entry which is preliminary data.</text>
</comment>
<proteinExistence type="predicted"/>
<organism evidence="1 2">
    <name type="scientific">Candidatus Rothia avistercoris</name>
    <dbReference type="NCBI Taxonomy" id="2840479"/>
    <lineage>
        <taxon>Bacteria</taxon>
        <taxon>Bacillati</taxon>
        <taxon>Actinomycetota</taxon>
        <taxon>Actinomycetes</taxon>
        <taxon>Micrococcales</taxon>
        <taxon>Micrococcaceae</taxon>
        <taxon>Rothia</taxon>
    </lineage>
</organism>
<evidence type="ECO:0000313" key="2">
    <source>
        <dbReference type="Proteomes" id="UP000823908"/>
    </source>
</evidence>
<sequence>MSRIYDQIKTSSELKDEGISSSEITRRCRRGLLYKIATNAYTPVQTWQSWDGRHRFMAQHVAFMKTHPQYVLSHSSAALWWGAPLLEAPAKMWVSSASSAVRSKPGVHVSRSRKEICDQAVLNQGLAVTTPLQTILDCCQSLPFLSALCVADYFLHHRLVPVAELRSALLKSGGRYSKQHQKIAEYMSEKSESPAETVARYLVMSWGLSRPEERKVIWVGRRYYRPDFLWEDAKVILEVDGDVKYSGAYGQPDHVLQKEVIRQRDLELRGYRFVRVRWSDLMNNPELVRKNLVDKGVR</sequence>
<reference evidence="1" key="2">
    <citation type="submission" date="2021-04" db="EMBL/GenBank/DDBJ databases">
        <authorList>
            <person name="Gilroy R."/>
        </authorList>
    </citation>
    <scope>NUCLEOTIDE SEQUENCE</scope>
    <source>
        <strain evidence="1">ChiHjej10B9-4811</strain>
    </source>
</reference>
<reference evidence="1" key="1">
    <citation type="journal article" date="2021" name="PeerJ">
        <title>Extensive microbial diversity within the chicken gut microbiome revealed by metagenomics and culture.</title>
        <authorList>
            <person name="Gilroy R."/>
            <person name="Ravi A."/>
            <person name="Getino M."/>
            <person name="Pursley I."/>
            <person name="Horton D.L."/>
            <person name="Alikhan N.F."/>
            <person name="Baker D."/>
            <person name="Gharbi K."/>
            <person name="Hall N."/>
            <person name="Watson M."/>
            <person name="Adriaenssens E.M."/>
            <person name="Foster-Nyarko E."/>
            <person name="Jarju S."/>
            <person name="Secka A."/>
            <person name="Antonio M."/>
            <person name="Oren A."/>
            <person name="Chaudhuri R.R."/>
            <person name="La Ragione R."/>
            <person name="Hildebrand F."/>
            <person name="Pallen M.J."/>
        </authorList>
    </citation>
    <scope>NUCLEOTIDE SEQUENCE</scope>
    <source>
        <strain evidence="1">ChiHjej10B9-4811</strain>
    </source>
</reference>
<dbReference type="AlphaFoldDB" id="A0A9D2UET5"/>
<dbReference type="Proteomes" id="UP000823908">
    <property type="component" value="Unassembled WGS sequence"/>
</dbReference>
<gene>
    <name evidence="1" type="ORF">H9908_04325</name>
</gene>
<evidence type="ECO:0008006" key="3">
    <source>
        <dbReference type="Google" id="ProtNLM"/>
    </source>
</evidence>
<name>A0A9D2UET5_9MICC</name>